<dbReference type="PANTHER" id="PTHR30231:SF4">
    <property type="entry name" value="PROTEIN NEN2"/>
    <property type="match status" value="1"/>
</dbReference>
<evidence type="ECO:0000256" key="3">
    <source>
        <dbReference type="ARBA" id="ARBA00022839"/>
    </source>
</evidence>
<dbReference type="Pfam" id="PF00929">
    <property type="entry name" value="RNase_T"/>
    <property type="match status" value="1"/>
</dbReference>
<dbReference type="InterPro" id="IPR036397">
    <property type="entry name" value="RNaseH_sf"/>
</dbReference>
<dbReference type="CDD" id="cd06127">
    <property type="entry name" value="DEDDh"/>
    <property type="match status" value="1"/>
</dbReference>
<dbReference type="GO" id="GO:0003676">
    <property type="term" value="F:nucleic acid binding"/>
    <property type="evidence" value="ECO:0007669"/>
    <property type="project" value="InterPro"/>
</dbReference>
<dbReference type="EMBL" id="PCYJ01000030">
    <property type="protein sequence ID" value="PIR45336.1"/>
    <property type="molecule type" value="Genomic_DNA"/>
</dbReference>
<gene>
    <name evidence="5" type="ORF">COV09_01955</name>
</gene>
<dbReference type="PANTHER" id="PTHR30231">
    <property type="entry name" value="DNA POLYMERASE III SUBUNIT EPSILON"/>
    <property type="match status" value="1"/>
</dbReference>
<organism evidence="5 6">
    <name type="scientific">Candidatus Vogelbacteria bacterium CG10_big_fil_rev_8_21_14_0_10_50_13</name>
    <dbReference type="NCBI Taxonomy" id="1975044"/>
    <lineage>
        <taxon>Bacteria</taxon>
        <taxon>Candidatus Vogeliibacteriota</taxon>
    </lineage>
</organism>
<sequence length="184" mass="20910">MKEKNLAFIDTETTGFDPVANEMIEIGGLIVRQIPVSGRGPRLEVIDEFEFKIKPERLETANPEALRINGYNDADWLFAPSLSEVMKIVQGKTAGCIIVGQNVAFDWAFVNESFKKCGLENKLHYHKLDILPMAFAKNYHDDSLKYYRLEDLARHYGVENANAHTALADARATFEIYKKVLEIE</sequence>
<protein>
    <recommendedName>
        <fullName evidence="4">Exonuclease domain-containing protein</fullName>
    </recommendedName>
</protein>
<name>A0A2H0RG28_9BACT</name>
<evidence type="ECO:0000313" key="5">
    <source>
        <dbReference type="EMBL" id="PIR45336.1"/>
    </source>
</evidence>
<dbReference type="Gene3D" id="3.30.420.10">
    <property type="entry name" value="Ribonuclease H-like superfamily/Ribonuclease H"/>
    <property type="match status" value="1"/>
</dbReference>
<dbReference type="AlphaFoldDB" id="A0A2H0RG28"/>
<keyword evidence="1" id="KW-0540">Nuclease</keyword>
<keyword evidence="2" id="KW-0378">Hydrolase</keyword>
<dbReference type="SUPFAM" id="SSF53098">
    <property type="entry name" value="Ribonuclease H-like"/>
    <property type="match status" value="1"/>
</dbReference>
<evidence type="ECO:0000313" key="6">
    <source>
        <dbReference type="Proteomes" id="UP000230906"/>
    </source>
</evidence>
<feature type="domain" description="Exonuclease" evidence="4">
    <location>
        <begin position="5"/>
        <end position="184"/>
    </location>
</feature>
<evidence type="ECO:0000256" key="2">
    <source>
        <dbReference type="ARBA" id="ARBA00022801"/>
    </source>
</evidence>
<dbReference type="InterPro" id="IPR013520">
    <property type="entry name" value="Ribonucl_H"/>
</dbReference>
<reference evidence="5 6" key="1">
    <citation type="submission" date="2017-09" db="EMBL/GenBank/DDBJ databases">
        <title>Depth-based differentiation of microbial function through sediment-hosted aquifers and enrichment of novel symbionts in the deep terrestrial subsurface.</title>
        <authorList>
            <person name="Probst A.J."/>
            <person name="Ladd B."/>
            <person name="Jarett J.K."/>
            <person name="Geller-Mcgrath D.E."/>
            <person name="Sieber C.M."/>
            <person name="Emerson J.B."/>
            <person name="Anantharaman K."/>
            <person name="Thomas B.C."/>
            <person name="Malmstrom R."/>
            <person name="Stieglmeier M."/>
            <person name="Klingl A."/>
            <person name="Woyke T."/>
            <person name="Ryan C.M."/>
            <person name="Banfield J.F."/>
        </authorList>
    </citation>
    <scope>NUCLEOTIDE SEQUENCE [LARGE SCALE GENOMIC DNA]</scope>
    <source>
        <strain evidence="5">CG10_big_fil_rev_8_21_14_0_10_50_13</strain>
    </source>
</reference>
<evidence type="ECO:0000256" key="1">
    <source>
        <dbReference type="ARBA" id="ARBA00022722"/>
    </source>
</evidence>
<proteinExistence type="predicted"/>
<dbReference type="SMART" id="SM00479">
    <property type="entry name" value="EXOIII"/>
    <property type="match status" value="1"/>
</dbReference>
<comment type="caution">
    <text evidence="5">The sequence shown here is derived from an EMBL/GenBank/DDBJ whole genome shotgun (WGS) entry which is preliminary data.</text>
</comment>
<accession>A0A2H0RG28</accession>
<evidence type="ECO:0000259" key="4">
    <source>
        <dbReference type="SMART" id="SM00479"/>
    </source>
</evidence>
<dbReference type="InterPro" id="IPR012337">
    <property type="entry name" value="RNaseH-like_sf"/>
</dbReference>
<keyword evidence="3" id="KW-0269">Exonuclease</keyword>
<dbReference type="Proteomes" id="UP000230906">
    <property type="component" value="Unassembled WGS sequence"/>
</dbReference>
<dbReference type="GO" id="GO:0008408">
    <property type="term" value="F:3'-5' exonuclease activity"/>
    <property type="evidence" value="ECO:0007669"/>
    <property type="project" value="TreeGrafter"/>
</dbReference>